<name>A0A2U1S8Z1_9EURY</name>
<dbReference type="GO" id="GO:0003677">
    <property type="term" value="F:DNA binding"/>
    <property type="evidence" value="ECO:0007669"/>
    <property type="project" value="UniProtKB-KW"/>
</dbReference>
<dbReference type="SMART" id="SM00530">
    <property type="entry name" value="HTH_XRE"/>
    <property type="match status" value="1"/>
</dbReference>
<evidence type="ECO:0000256" key="2">
    <source>
        <dbReference type="ARBA" id="ARBA00023125"/>
    </source>
</evidence>
<dbReference type="InterPro" id="IPR001387">
    <property type="entry name" value="Cro/C1-type_HTH"/>
</dbReference>
<gene>
    <name evidence="6" type="ORF">MBBWO_04080</name>
</gene>
<dbReference type="OrthoDB" id="31424at2157"/>
<dbReference type="Gene3D" id="1.10.260.40">
    <property type="entry name" value="lambda repressor-like DNA-binding domains"/>
    <property type="match status" value="1"/>
</dbReference>
<dbReference type="GO" id="GO:0003700">
    <property type="term" value="F:DNA-binding transcription factor activity"/>
    <property type="evidence" value="ECO:0007669"/>
    <property type="project" value="UniProtKB-UniRule"/>
</dbReference>
<dbReference type="InterPro" id="IPR010982">
    <property type="entry name" value="Lambda_DNA-bd_dom_sf"/>
</dbReference>
<organism evidence="6 7">
    <name type="scientific">Methanobrevibacter woesei</name>
    <dbReference type="NCBI Taxonomy" id="190976"/>
    <lineage>
        <taxon>Archaea</taxon>
        <taxon>Methanobacteriati</taxon>
        <taxon>Methanobacteriota</taxon>
        <taxon>Methanomada group</taxon>
        <taxon>Methanobacteria</taxon>
        <taxon>Methanobacteriales</taxon>
        <taxon>Methanobacteriaceae</taxon>
        <taxon>Methanobrevibacter</taxon>
    </lineage>
</organism>
<dbReference type="InterPro" id="IPR020886">
    <property type="entry name" value="MTH_967-like"/>
</dbReference>
<evidence type="ECO:0000313" key="6">
    <source>
        <dbReference type="EMBL" id="PWB86694.1"/>
    </source>
</evidence>
<evidence type="ECO:0000313" key="7">
    <source>
        <dbReference type="Proteomes" id="UP000245577"/>
    </source>
</evidence>
<protein>
    <recommendedName>
        <fullName evidence="4">Putative HTH-type transcriptional regulatory protein MBBWO_04080</fullName>
    </recommendedName>
</protein>
<dbReference type="AlphaFoldDB" id="A0A2U1S8Z1"/>
<accession>A0A2U1S8Z1</accession>
<evidence type="ECO:0000256" key="3">
    <source>
        <dbReference type="ARBA" id="ARBA00023163"/>
    </source>
</evidence>
<keyword evidence="2 4" id="KW-0238">DNA-binding</keyword>
<dbReference type="EMBL" id="MZGU01000003">
    <property type="protein sequence ID" value="PWB86694.1"/>
    <property type="molecule type" value="Genomic_DNA"/>
</dbReference>
<dbReference type="Pfam" id="PF01381">
    <property type="entry name" value="HTH_3"/>
    <property type="match status" value="1"/>
</dbReference>
<evidence type="ECO:0000256" key="4">
    <source>
        <dbReference type="HAMAP-Rule" id="MF_00584"/>
    </source>
</evidence>
<proteinExistence type="inferred from homology"/>
<dbReference type="SUPFAM" id="SSF47413">
    <property type="entry name" value="lambda repressor-like DNA-binding domains"/>
    <property type="match status" value="1"/>
</dbReference>
<dbReference type="HAMAP" id="MF_00584">
    <property type="entry name" value="HTH_type_cro_C1"/>
    <property type="match status" value="1"/>
</dbReference>
<sequence length="314" mass="35947">MRNRNNMIQELESFLKSEGFETSNIYDHGSFDIVARKKLLILLLKTFKNIDSVNEKNAEEMKQLANIFLASPLIIGEKSRNGKLEEGVIYERYDIPTIGIETLKNIIRYKEFPEIIADRGGYFVKIDGNVLRQYRDEYSLSLKDLADLAHVSRATMYKYENGIVKANTETAMLLEEILNTKITIDIDILKPPENDDTIKYNKSGEETDYLSKLGYNVVPTNKSPFDAAAKIEESKKNSPLIANIEKNRNEKLLTKMAVPLKDLSLITSSEPVFIINNEKISESLGDIPVIKSWELKEFEKSSELLKLIKERKEN</sequence>
<keyword evidence="1 4" id="KW-0805">Transcription regulation</keyword>
<dbReference type="CDD" id="cd00093">
    <property type="entry name" value="HTH_XRE"/>
    <property type="match status" value="1"/>
</dbReference>
<dbReference type="PROSITE" id="PS50943">
    <property type="entry name" value="HTH_CROC1"/>
    <property type="match status" value="1"/>
</dbReference>
<feature type="domain" description="HTH cro/C1-type" evidence="5">
    <location>
        <begin position="131"/>
        <end position="189"/>
    </location>
</feature>
<dbReference type="NCBIfam" id="NF003162">
    <property type="entry name" value="PRK04140.1"/>
    <property type="match status" value="1"/>
</dbReference>
<evidence type="ECO:0000259" key="5">
    <source>
        <dbReference type="PROSITE" id="PS50943"/>
    </source>
</evidence>
<comment type="caution">
    <text evidence="6">The sequence shown here is derived from an EMBL/GenBank/DDBJ whole genome shotgun (WGS) entry which is preliminary data.</text>
</comment>
<dbReference type="Proteomes" id="UP000245577">
    <property type="component" value="Unassembled WGS sequence"/>
</dbReference>
<reference evidence="6 7" key="1">
    <citation type="submission" date="2017-03" db="EMBL/GenBank/DDBJ databases">
        <title>Genome sequence of Methanobrevibacter wosei.</title>
        <authorList>
            <person name="Poehlein A."/>
            <person name="Seedorf H."/>
            <person name="Daniel R."/>
        </authorList>
    </citation>
    <scope>NUCLEOTIDE SEQUENCE [LARGE SCALE GENOMIC DNA]</scope>
    <source>
        <strain evidence="6 7">DSM 11979</strain>
    </source>
</reference>
<dbReference type="RefSeq" id="WP_116669224.1">
    <property type="nucleotide sequence ID" value="NZ_JALEWY010000011.1"/>
</dbReference>
<dbReference type="InterPro" id="IPR059051">
    <property type="entry name" value="MTH_967_PDDEXK"/>
</dbReference>
<evidence type="ECO:0000256" key="1">
    <source>
        <dbReference type="ARBA" id="ARBA00023015"/>
    </source>
</evidence>
<keyword evidence="3 4" id="KW-0804">Transcription</keyword>
<dbReference type="Pfam" id="PF26553">
    <property type="entry name" value="PDDEXK_19"/>
    <property type="match status" value="1"/>
</dbReference>
<keyword evidence="7" id="KW-1185">Reference proteome</keyword>